<accession>A0A502C4R5</accession>
<dbReference type="InterPro" id="IPR001466">
    <property type="entry name" value="Beta-lactam-related"/>
</dbReference>
<proteinExistence type="predicted"/>
<keyword evidence="4" id="KW-0378">Hydrolase</keyword>
<dbReference type="GO" id="GO:0016787">
    <property type="term" value="F:hydrolase activity"/>
    <property type="evidence" value="ECO:0007669"/>
    <property type="project" value="UniProtKB-KW"/>
</dbReference>
<dbReference type="Proteomes" id="UP000319486">
    <property type="component" value="Unassembled WGS sequence"/>
</dbReference>
<feature type="transmembrane region" description="Helical" evidence="2">
    <location>
        <begin position="65"/>
        <end position="84"/>
    </location>
</feature>
<gene>
    <name evidence="4" type="ORF">EAH88_10950</name>
</gene>
<feature type="region of interest" description="Disordered" evidence="1">
    <location>
        <begin position="1"/>
        <end position="21"/>
    </location>
</feature>
<dbReference type="SUPFAM" id="SSF56601">
    <property type="entry name" value="beta-lactamase/transpeptidase-like"/>
    <property type="match status" value="1"/>
</dbReference>
<dbReference type="Gene3D" id="3.40.710.10">
    <property type="entry name" value="DD-peptidase/beta-lactamase superfamily"/>
    <property type="match status" value="1"/>
</dbReference>
<dbReference type="Pfam" id="PF00144">
    <property type="entry name" value="Beta-lactamase"/>
    <property type="match status" value="1"/>
</dbReference>
<feature type="domain" description="Beta-lactamase-related" evidence="3">
    <location>
        <begin position="117"/>
        <end position="452"/>
    </location>
</feature>
<dbReference type="InterPro" id="IPR012338">
    <property type="entry name" value="Beta-lactam/transpept-like"/>
</dbReference>
<dbReference type="EMBL" id="RCZO01000006">
    <property type="protein sequence ID" value="TPG08167.1"/>
    <property type="molecule type" value="Genomic_DNA"/>
</dbReference>
<dbReference type="InterPro" id="IPR050491">
    <property type="entry name" value="AmpC-like"/>
</dbReference>
<dbReference type="PANTHER" id="PTHR46825">
    <property type="entry name" value="D-ALANYL-D-ALANINE-CARBOXYPEPTIDASE/ENDOPEPTIDASE AMPH"/>
    <property type="match status" value="1"/>
</dbReference>
<sequence length="584" mass="63396">MSSLHPSVATRTARMQPRPARRYLPFVPGPTACASGEHVQPPHRRRAAHLKATHGASRAMGHSRILTIIGLMVGFVAPGVAVAGSPSPSLHGDMLPRSAVMHPAPSAKASDWQADIRQHAQRLIDAGFFPGMSLAVTRGDQVVYVGSFGIADVDSGRRVDDHTRFYIASTTKALTATAVVLRASRGALQLDAPVTRYLRNLEFKAPLQADAITLRDLLSMTDGIDDCLPVVFRTAFTGVFTQPGLMALMKQCGPAKTGRAFDYRNLPYHLLGMVLAPAAANGWKAVVRADVLVPLGMDETSARLSTLDPGQIAMPHEATGDGFMRIRLGKVDANLHAAGGYFTTARDLARFVAVHAADGMLDGQRIFPAGVLASTQARHADQDHDFGPYHRFGWGFGWDLGTFEGHTLVHRFGSFAGYRSHVSFMPDTRIGVVVLVNGMAEPFAADDLADYIYDRLNGTPSVADTRYARAFKQSGQRKARYAEHLRKQQAIQRARQQQPLAHPLAAYAGRYANPQLGTMAWRVTDDHLDVSIGAAQSRASIYAAAKNQMRVELTGSGEVVTFRFPSATGPADSLKYSGYRFERQ</sequence>
<comment type="caution">
    <text evidence="4">The sequence shown here is derived from an EMBL/GenBank/DDBJ whole genome shotgun (WGS) entry which is preliminary data.</text>
</comment>
<protein>
    <submittedName>
        <fullName evidence="4">Class A beta-lactamase-related serine hydrolase</fullName>
    </submittedName>
</protein>
<dbReference type="PANTHER" id="PTHR46825:SF9">
    <property type="entry name" value="BETA-LACTAMASE-RELATED DOMAIN-CONTAINING PROTEIN"/>
    <property type="match status" value="1"/>
</dbReference>
<evidence type="ECO:0000256" key="2">
    <source>
        <dbReference type="SAM" id="Phobius"/>
    </source>
</evidence>
<evidence type="ECO:0000313" key="4">
    <source>
        <dbReference type="EMBL" id="TPG08167.1"/>
    </source>
</evidence>
<reference evidence="4 5" key="1">
    <citation type="journal article" date="2019" name="Environ. Microbiol.">
        <title>Species interactions and distinct microbial communities in high Arctic permafrost affected cryosols are associated with the CH4 and CO2 gas fluxes.</title>
        <authorList>
            <person name="Altshuler I."/>
            <person name="Hamel J."/>
            <person name="Turney S."/>
            <person name="Magnuson E."/>
            <person name="Levesque R."/>
            <person name="Greer C."/>
            <person name="Whyte L.G."/>
        </authorList>
    </citation>
    <scope>NUCLEOTIDE SEQUENCE [LARGE SCALE GENOMIC DNA]</scope>
    <source>
        <strain evidence="4 5">S13Y</strain>
    </source>
</reference>
<dbReference type="Gene3D" id="2.40.128.600">
    <property type="match status" value="1"/>
</dbReference>
<keyword evidence="2" id="KW-0472">Membrane</keyword>
<organism evidence="4 5">
    <name type="scientific">Rhodanobacter glycinis</name>
    <dbReference type="NCBI Taxonomy" id="582702"/>
    <lineage>
        <taxon>Bacteria</taxon>
        <taxon>Pseudomonadati</taxon>
        <taxon>Pseudomonadota</taxon>
        <taxon>Gammaproteobacteria</taxon>
        <taxon>Lysobacterales</taxon>
        <taxon>Rhodanobacteraceae</taxon>
        <taxon>Rhodanobacter</taxon>
    </lineage>
</organism>
<evidence type="ECO:0000256" key="1">
    <source>
        <dbReference type="SAM" id="MobiDB-lite"/>
    </source>
</evidence>
<keyword evidence="5" id="KW-1185">Reference proteome</keyword>
<evidence type="ECO:0000259" key="3">
    <source>
        <dbReference type="Pfam" id="PF00144"/>
    </source>
</evidence>
<keyword evidence="2" id="KW-0812">Transmembrane</keyword>
<name>A0A502C4R5_9GAMM</name>
<dbReference type="AlphaFoldDB" id="A0A502C4R5"/>
<evidence type="ECO:0000313" key="5">
    <source>
        <dbReference type="Proteomes" id="UP000319486"/>
    </source>
</evidence>
<keyword evidence="2" id="KW-1133">Transmembrane helix</keyword>